<keyword evidence="1" id="KW-0812">Transmembrane</keyword>
<dbReference type="EMBL" id="JBBPBN010001066">
    <property type="protein sequence ID" value="KAK8480215.1"/>
    <property type="molecule type" value="Genomic_DNA"/>
</dbReference>
<evidence type="ECO:0000256" key="1">
    <source>
        <dbReference type="SAM" id="Phobius"/>
    </source>
</evidence>
<proteinExistence type="predicted"/>
<feature type="transmembrane region" description="Helical" evidence="1">
    <location>
        <begin position="20"/>
        <end position="38"/>
    </location>
</feature>
<protein>
    <submittedName>
        <fullName evidence="2">Uncharacterized protein</fullName>
    </submittedName>
</protein>
<reference evidence="2 3" key="1">
    <citation type="journal article" date="2024" name="G3 (Bethesda)">
        <title>Genome assembly of Hibiscus sabdariffa L. provides insights into metabolisms of medicinal natural products.</title>
        <authorList>
            <person name="Kim T."/>
        </authorList>
    </citation>
    <scope>NUCLEOTIDE SEQUENCE [LARGE SCALE GENOMIC DNA]</scope>
    <source>
        <strain evidence="2">TK-2024</strain>
        <tissue evidence="2">Old leaves</tissue>
    </source>
</reference>
<sequence>MTRGVASLASGESDWRRAHLVYRFASTLGCVFPIASLASRLRGIYFLRLPVLVPSKTKDLTTKNDLDLLIALGKDKIFASKTVHNALANLG</sequence>
<evidence type="ECO:0000313" key="3">
    <source>
        <dbReference type="Proteomes" id="UP001396334"/>
    </source>
</evidence>
<comment type="caution">
    <text evidence="2">The sequence shown here is derived from an EMBL/GenBank/DDBJ whole genome shotgun (WGS) entry which is preliminary data.</text>
</comment>
<keyword evidence="3" id="KW-1185">Reference proteome</keyword>
<dbReference type="Proteomes" id="UP001396334">
    <property type="component" value="Unassembled WGS sequence"/>
</dbReference>
<accession>A0ABR1ZI74</accession>
<organism evidence="2 3">
    <name type="scientific">Hibiscus sabdariffa</name>
    <name type="common">roselle</name>
    <dbReference type="NCBI Taxonomy" id="183260"/>
    <lineage>
        <taxon>Eukaryota</taxon>
        <taxon>Viridiplantae</taxon>
        <taxon>Streptophyta</taxon>
        <taxon>Embryophyta</taxon>
        <taxon>Tracheophyta</taxon>
        <taxon>Spermatophyta</taxon>
        <taxon>Magnoliopsida</taxon>
        <taxon>eudicotyledons</taxon>
        <taxon>Gunneridae</taxon>
        <taxon>Pentapetalae</taxon>
        <taxon>rosids</taxon>
        <taxon>malvids</taxon>
        <taxon>Malvales</taxon>
        <taxon>Malvaceae</taxon>
        <taxon>Malvoideae</taxon>
        <taxon>Hibiscus</taxon>
    </lineage>
</organism>
<evidence type="ECO:0000313" key="2">
    <source>
        <dbReference type="EMBL" id="KAK8480215.1"/>
    </source>
</evidence>
<gene>
    <name evidence="2" type="ORF">V6N11_061187</name>
</gene>
<name>A0ABR1ZI74_9ROSI</name>
<keyword evidence="1" id="KW-1133">Transmembrane helix</keyword>
<keyword evidence="1" id="KW-0472">Membrane</keyword>